<dbReference type="PROSITE" id="PS50297">
    <property type="entry name" value="ANK_REP_REGION"/>
    <property type="match status" value="4"/>
</dbReference>
<dbReference type="PRINTS" id="PR01415">
    <property type="entry name" value="ANKYRIN"/>
</dbReference>
<dbReference type="InterPro" id="IPR036770">
    <property type="entry name" value="Ankyrin_rpt-contain_sf"/>
</dbReference>
<evidence type="ECO:0000313" key="7">
    <source>
        <dbReference type="EMBL" id="KPP73010.1"/>
    </source>
</evidence>
<dbReference type="InterPro" id="IPR001496">
    <property type="entry name" value="SOCS_box"/>
</dbReference>
<evidence type="ECO:0000256" key="4">
    <source>
        <dbReference type="PROSITE-ProRule" id="PRU00023"/>
    </source>
</evidence>
<feature type="repeat" description="ANK" evidence="4">
    <location>
        <begin position="118"/>
        <end position="150"/>
    </location>
</feature>
<evidence type="ECO:0000256" key="1">
    <source>
        <dbReference type="ARBA" id="ARBA00004906"/>
    </source>
</evidence>
<dbReference type="UniPathway" id="UPA00143"/>
<evidence type="ECO:0000256" key="5">
    <source>
        <dbReference type="SAM" id="MobiDB-lite"/>
    </source>
</evidence>
<dbReference type="SUPFAM" id="SSF48403">
    <property type="entry name" value="Ankyrin repeat"/>
    <property type="match status" value="1"/>
</dbReference>
<dbReference type="SMART" id="SM00969">
    <property type="entry name" value="SOCS_box"/>
    <property type="match status" value="1"/>
</dbReference>
<dbReference type="SMART" id="SM00248">
    <property type="entry name" value="ANK"/>
    <property type="match status" value="7"/>
</dbReference>
<dbReference type="PANTHER" id="PTHR24198:SF173">
    <property type="entry name" value="ANKYRIN REPEAT AND SOCS BOX PROTEIN 10-RELATED"/>
    <property type="match status" value="1"/>
</dbReference>
<evidence type="ECO:0000259" key="6">
    <source>
        <dbReference type="PROSITE" id="PS50225"/>
    </source>
</evidence>
<gene>
    <name evidence="7" type="ORF">Z043_107939</name>
</gene>
<organism evidence="7 8">
    <name type="scientific">Scleropages formosus</name>
    <name type="common">Asian bonytongue</name>
    <name type="synonym">Osteoglossum formosum</name>
    <dbReference type="NCBI Taxonomy" id="113540"/>
    <lineage>
        <taxon>Eukaryota</taxon>
        <taxon>Metazoa</taxon>
        <taxon>Chordata</taxon>
        <taxon>Craniata</taxon>
        <taxon>Vertebrata</taxon>
        <taxon>Euteleostomi</taxon>
        <taxon>Actinopterygii</taxon>
        <taxon>Neopterygii</taxon>
        <taxon>Teleostei</taxon>
        <taxon>Osteoglossocephala</taxon>
        <taxon>Osteoglossomorpha</taxon>
        <taxon>Osteoglossiformes</taxon>
        <taxon>Osteoglossidae</taxon>
        <taxon>Scleropages</taxon>
    </lineage>
</organism>
<proteinExistence type="predicted"/>
<dbReference type="GO" id="GO:0035556">
    <property type="term" value="P:intracellular signal transduction"/>
    <property type="evidence" value="ECO:0007669"/>
    <property type="project" value="InterPro"/>
</dbReference>
<sequence length="481" mass="53904">MNHKPFAAVRQDAPVPVPGPAGLSQLDTPPTMSTKIKWRKPKKIRSDVIATAKATGHTLQFWHALLVGDELTVISITDEPESSHLVNAIYDTSDIEEWMNYRLNYRSLRLWSLTYEQELTTPLHIAAGRGFADCLRHLLRREADVTLSPGGTTALHEACEGGHGECARLLLSYGANANAVNEDGLMPLHVCTSPESLECAKHLLQFGAAANGRSLEEDDTPLHVAARHGLLDHVDLYLRYGAEVEKQNDEGQTPLNAACSEPQAPEDRERYLRVCRMLLRAGADVHTEDRDNQTPLHMACKQVNPDVVELLLRRGASVNCMCYSGDAPMHNVLKATAYKSRNQPERVVRALLNHGSIRVWPGALAKVLKYCCTSPRTIEVLLNSYDRLKITDAWSEAVPPDVFQRRGRPDVNARSVPPPKEHRQFYESLFALKQTPRSLQHLARCKLRLLLEGRVHEAVPKLGLPTFLQNYLLLDFRDYVH</sequence>
<feature type="repeat" description="ANK" evidence="4">
    <location>
        <begin position="250"/>
        <end position="290"/>
    </location>
</feature>
<feature type="region of interest" description="Disordered" evidence="5">
    <location>
        <begin position="1"/>
        <end position="32"/>
    </location>
</feature>
<dbReference type="GO" id="GO:0005737">
    <property type="term" value="C:cytoplasm"/>
    <property type="evidence" value="ECO:0007669"/>
    <property type="project" value="TreeGrafter"/>
</dbReference>
<dbReference type="CDD" id="cd03723">
    <property type="entry name" value="SOCS_ASB4_ASB18"/>
    <property type="match status" value="1"/>
</dbReference>
<dbReference type="Pfam" id="PF07525">
    <property type="entry name" value="SOCS_box"/>
    <property type="match status" value="1"/>
</dbReference>
<dbReference type="GO" id="GO:0016567">
    <property type="term" value="P:protein ubiquitination"/>
    <property type="evidence" value="ECO:0007669"/>
    <property type="project" value="UniProtKB-UniPathway"/>
</dbReference>
<dbReference type="AlphaFoldDB" id="A0A0P7XCW1"/>
<dbReference type="PROSITE" id="PS50088">
    <property type="entry name" value="ANK_REPEAT"/>
    <property type="match status" value="5"/>
</dbReference>
<protein>
    <submittedName>
        <fullName evidence="7">Ankyrin repeat and SOCS box protein 10-like</fullName>
    </submittedName>
</protein>
<feature type="domain" description="SOCS box" evidence="6">
    <location>
        <begin position="424"/>
        <end position="472"/>
    </location>
</feature>
<dbReference type="Gene3D" id="1.25.40.20">
    <property type="entry name" value="Ankyrin repeat-containing domain"/>
    <property type="match status" value="1"/>
</dbReference>
<dbReference type="InterPro" id="IPR036036">
    <property type="entry name" value="SOCS_box-like_dom_sf"/>
</dbReference>
<name>A0A0P7XCW1_SCLFO</name>
<dbReference type="PANTHER" id="PTHR24198">
    <property type="entry name" value="ANKYRIN REPEAT AND PROTEIN KINASE DOMAIN-CONTAINING PROTEIN"/>
    <property type="match status" value="1"/>
</dbReference>
<comment type="caution">
    <text evidence="7">The sequence shown here is derived from an EMBL/GenBank/DDBJ whole genome shotgun (WGS) entry which is preliminary data.</text>
</comment>
<keyword evidence="2" id="KW-0677">Repeat</keyword>
<feature type="repeat" description="ANK" evidence="4">
    <location>
        <begin position="217"/>
        <end position="249"/>
    </location>
</feature>
<dbReference type="STRING" id="113540.ENSSFOP00015014018"/>
<dbReference type="Proteomes" id="UP000034805">
    <property type="component" value="Unassembled WGS sequence"/>
</dbReference>
<keyword evidence="3 4" id="KW-0040">ANK repeat</keyword>
<dbReference type="EMBL" id="JARO02002306">
    <property type="protein sequence ID" value="KPP73010.1"/>
    <property type="molecule type" value="Genomic_DNA"/>
</dbReference>
<evidence type="ECO:0000313" key="8">
    <source>
        <dbReference type="Proteomes" id="UP000034805"/>
    </source>
</evidence>
<feature type="repeat" description="ANK" evidence="4">
    <location>
        <begin position="150"/>
        <end position="182"/>
    </location>
</feature>
<dbReference type="Pfam" id="PF12796">
    <property type="entry name" value="Ank_2"/>
    <property type="match status" value="2"/>
</dbReference>
<evidence type="ECO:0000256" key="2">
    <source>
        <dbReference type="ARBA" id="ARBA00022737"/>
    </source>
</evidence>
<feature type="repeat" description="ANK" evidence="4">
    <location>
        <begin position="291"/>
        <end position="319"/>
    </location>
</feature>
<comment type="pathway">
    <text evidence="1">Protein modification; protein ubiquitination.</text>
</comment>
<accession>A0A0P7XCW1</accession>
<reference evidence="7 8" key="1">
    <citation type="submission" date="2015-08" db="EMBL/GenBank/DDBJ databases">
        <title>The genome of the Asian arowana (Scleropages formosus).</title>
        <authorList>
            <person name="Tan M.H."/>
            <person name="Gan H.M."/>
            <person name="Croft L.J."/>
            <person name="Austin C.M."/>
        </authorList>
    </citation>
    <scope>NUCLEOTIDE SEQUENCE [LARGE SCALE GENOMIC DNA]</scope>
    <source>
        <strain evidence="7">Aro1</strain>
    </source>
</reference>
<dbReference type="InterPro" id="IPR002110">
    <property type="entry name" value="Ankyrin_rpt"/>
</dbReference>
<dbReference type="SUPFAM" id="SSF158235">
    <property type="entry name" value="SOCS box-like"/>
    <property type="match status" value="1"/>
</dbReference>
<dbReference type="PROSITE" id="PS50225">
    <property type="entry name" value="SOCS"/>
    <property type="match status" value="1"/>
</dbReference>
<evidence type="ECO:0000256" key="3">
    <source>
        <dbReference type="ARBA" id="ARBA00023043"/>
    </source>
</evidence>